<keyword evidence="5" id="KW-0804">Transcription</keyword>
<comment type="similarity">
    <text evidence="1">Belongs to the sigma-70 factor family. ECF subfamily.</text>
</comment>
<protein>
    <submittedName>
        <fullName evidence="9">RNA polymerase sigma factor SigM</fullName>
    </submittedName>
</protein>
<feature type="compositionally biased region" description="Low complexity" evidence="6">
    <location>
        <begin position="1"/>
        <end position="34"/>
    </location>
</feature>
<dbReference type="InterPro" id="IPR007627">
    <property type="entry name" value="RNA_pol_sigma70_r2"/>
</dbReference>
<dbReference type="GO" id="GO:0003677">
    <property type="term" value="F:DNA binding"/>
    <property type="evidence" value="ECO:0007669"/>
    <property type="project" value="UniProtKB-KW"/>
</dbReference>
<organism evidence="9 10">
    <name type="scientific">Peterkaempfera bronchialis</name>
    <dbReference type="NCBI Taxonomy" id="2126346"/>
    <lineage>
        <taxon>Bacteria</taxon>
        <taxon>Bacillati</taxon>
        <taxon>Actinomycetota</taxon>
        <taxon>Actinomycetes</taxon>
        <taxon>Kitasatosporales</taxon>
        <taxon>Streptomycetaceae</taxon>
        <taxon>Peterkaempfera</taxon>
    </lineage>
</organism>
<dbReference type="GO" id="GO:0016987">
    <property type="term" value="F:sigma factor activity"/>
    <property type="evidence" value="ECO:0007669"/>
    <property type="project" value="UniProtKB-KW"/>
</dbReference>
<dbReference type="PANTHER" id="PTHR43133">
    <property type="entry name" value="RNA POLYMERASE ECF-TYPE SIGMA FACTO"/>
    <property type="match status" value="1"/>
</dbReference>
<keyword evidence="10" id="KW-1185">Reference proteome</keyword>
<evidence type="ECO:0000259" key="8">
    <source>
        <dbReference type="Pfam" id="PF08281"/>
    </source>
</evidence>
<feature type="region of interest" description="Disordered" evidence="6">
    <location>
        <begin position="1"/>
        <end position="39"/>
    </location>
</feature>
<evidence type="ECO:0000313" key="9">
    <source>
        <dbReference type="EMBL" id="AXI78613.1"/>
    </source>
</evidence>
<evidence type="ECO:0000256" key="2">
    <source>
        <dbReference type="ARBA" id="ARBA00023015"/>
    </source>
</evidence>
<dbReference type="Pfam" id="PF08281">
    <property type="entry name" value="Sigma70_r4_2"/>
    <property type="match status" value="1"/>
</dbReference>
<dbReference type="KEGG" id="stri:C7M71_015435"/>
<name>A0A345SY08_9ACTN</name>
<dbReference type="SUPFAM" id="SSF88946">
    <property type="entry name" value="Sigma2 domain of RNA polymerase sigma factors"/>
    <property type="match status" value="1"/>
</dbReference>
<sequence>MAGWTPPVDSTSSPVPDSAVTGGAAPDSAVPDSAAADRDVPDTELIARHVAGDRSAFEELVRRHRDRLWAVALRTLGDREEAADALQDALISAFRSAHTFQGRSAVTTWLHRIVVNACLDRARRAATRRTTPLEDDRQGADALLGTDEAADAPVVRSELRRELALALAALPPEQRSALVLVDMQGYPVAEAADMLGVPTGTVKSRCARGRARLLPMVKHLRSTPDEPTEAVSRETPARVPRETAPPADAPGRDTRSRSGRRNLPDGGTVPGRSTNLPTGDDVTAGGGAAPA</sequence>
<evidence type="ECO:0000256" key="3">
    <source>
        <dbReference type="ARBA" id="ARBA00023082"/>
    </source>
</evidence>
<dbReference type="PANTHER" id="PTHR43133:SF50">
    <property type="entry name" value="ECF RNA POLYMERASE SIGMA FACTOR SIGM"/>
    <property type="match status" value="1"/>
</dbReference>
<feature type="domain" description="RNA polymerase sigma factor 70 region 4 type 2" evidence="8">
    <location>
        <begin position="161"/>
        <end position="213"/>
    </location>
</feature>
<evidence type="ECO:0000256" key="6">
    <source>
        <dbReference type="SAM" id="MobiDB-lite"/>
    </source>
</evidence>
<gene>
    <name evidence="9" type="ORF">C7M71_015435</name>
</gene>
<dbReference type="InterPro" id="IPR013324">
    <property type="entry name" value="RNA_pol_sigma_r3/r4-like"/>
</dbReference>
<keyword evidence="2" id="KW-0805">Transcription regulation</keyword>
<evidence type="ECO:0000256" key="5">
    <source>
        <dbReference type="ARBA" id="ARBA00023163"/>
    </source>
</evidence>
<evidence type="ECO:0000259" key="7">
    <source>
        <dbReference type="Pfam" id="PF04542"/>
    </source>
</evidence>
<dbReference type="OrthoDB" id="9780326at2"/>
<dbReference type="InterPro" id="IPR039425">
    <property type="entry name" value="RNA_pol_sigma-70-like"/>
</dbReference>
<dbReference type="EMBL" id="CP031264">
    <property type="protein sequence ID" value="AXI78613.1"/>
    <property type="molecule type" value="Genomic_DNA"/>
</dbReference>
<feature type="compositionally biased region" description="Basic and acidic residues" evidence="6">
    <location>
        <begin position="231"/>
        <end position="241"/>
    </location>
</feature>
<dbReference type="Gene3D" id="1.10.1740.10">
    <property type="match status" value="1"/>
</dbReference>
<dbReference type="CDD" id="cd06171">
    <property type="entry name" value="Sigma70_r4"/>
    <property type="match status" value="1"/>
</dbReference>
<reference evidence="10" key="1">
    <citation type="submission" date="2018-07" db="EMBL/GenBank/DDBJ databases">
        <title>Streptacidiphilus bronchialis DSM 106435 chromosome.</title>
        <authorList>
            <person name="Batra D."/>
            <person name="Gulvik C.A."/>
        </authorList>
    </citation>
    <scope>NUCLEOTIDE SEQUENCE [LARGE SCALE GENOMIC DNA]</scope>
    <source>
        <strain evidence="10">DSM 106435</strain>
    </source>
</reference>
<dbReference type="Gene3D" id="1.10.10.10">
    <property type="entry name" value="Winged helix-like DNA-binding domain superfamily/Winged helix DNA-binding domain"/>
    <property type="match status" value="1"/>
</dbReference>
<dbReference type="GO" id="GO:0006352">
    <property type="term" value="P:DNA-templated transcription initiation"/>
    <property type="evidence" value="ECO:0007669"/>
    <property type="project" value="InterPro"/>
</dbReference>
<evidence type="ECO:0000256" key="1">
    <source>
        <dbReference type="ARBA" id="ARBA00010641"/>
    </source>
</evidence>
<dbReference type="Proteomes" id="UP000249340">
    <property type="component" value="Chromosome"/>
</dbReference>
<dbReference type="SUPFAM" id="SSF88659">
    <property type="entry name" value="Sigma3 and sigma4 domains of RNA polymerase sigma factors"/>
    <property type="match status" value="1"/>
</dbReference>
<keyword evidence="3" id="KW-0731">Sigma factor</keyword>
<accession>A0A345SY08</accession>
<feature type="region of interest" description="Disordered" evidence="6">
    <location>
        <begin position="219"/>
        <end position="291"/>
    </location>
</feature>
<dbReference type="Pfam" id="PF04542">
    <property type="entry name" value="Sigma70_r2"/>
    <property type="match status" value="1"/>
</dbReference>
<dbReference type="InterPro" id="IPR013249">
    <property type="entry name" value="RNA_pol_sigma70_r4_t2"/>
</dbReference>
<evidence type="ECO:0000313" key="10">
    <source>
        <dbReference type="Proteomes" id="UP000249340"/>
    </source>
</evidence>
<feature type="domain" description="RNA polymerase sigma-70 region 2" evidence="7">
    <location>
        <begin position="60"/>
        <end position="126"/>
    </location>
</feature>
<keyword evidence="4" id="KW-0238">DNA-binding</keyword>
<dbReference type="InterPro" id="IPR036388">
    <property type="entry name" value="WH-like_DNA-bd_sf"/>
</dbReference>
<proteinExistence type="inferred from homology"/>
<dbReference type="NCBIfam" id="TIGR02937">
    <property type="entry name" value="sigma70-ECF"/>
    <property type="match status" value="1"/>
</dbReference>
<dbReference type="NCBIfam" id="NF007225">
    <property type="entry name" value="PRK09643.1"/>
    <property type="match status" value="1"/>
</dbReference>
<dbReference type="AlphaFoldDB" id="A0A345SY08"/>
<dbReference type="InterPro" id="IPR013325">
    <property type="entry name" value="RNA_pol_sigma_r2"/>
</dbReference>
<dbReference type="InterPro" id="IPR014284">
    <property type="entry name" value="RNA_pol_sigma-70_dom"/>
</dbReference>
<evidence type="ECO:0000256" key="4">
    <source>
        <dbReference type="ARBA" id="ARBA00023125"/>
    </source>
</evidence>